<dbReference type="PROSITE" id="PS50110">
    <property type="entry name" value="RESPONSE_REGULATORY"/>
    <property type="match status" value="1"/>
</dbReference>
<dbReference type="Proteomes" id="UP000020218">
    <property type="component" value="Unassembled WGS sequence"/>
</dbReference>
<dbReference type="InterPro" id="IPR050595">
    <property type="entry name" value="Bact_response_regulator"/>
</dbReference>
<dbReference type="GO" id="GO:0000160">
    <property type="term" value="P:phosphorelay signal transduction system"/>
    <property type="evidence" value="ECO:0007669"/>
    <property type="project" value="InterPro"/>
</dbReference>
<evidence type="ECO:0000313" key="4">
    <source>
        <dbReference type="EMBL" id="EXI69689.1"/>
    </source>
</evidence>
<evidence type="ECO:0000256" key="2">
    <source>
        <dbReference type="PROSITE-ProRule" id="PRU00169"/>
    </source>
</evidence>
<dbReference type="Gene3D" id="1.10.10.60">
    <property type="entry name" value="Homeodomain-like"/>
    <property type="match status" value="1"/>
</dbReference>
<evidence type="ECO:0000313" key="5">
    <source>
        <dbReference type="Proteomes" id="UP000020218"/>
    </source>
</evidence>
<evidence type="ECO:0000256" key="1">
    <source>
        <dbReference type="ARBA" id="ARBA00022553"/>
    </source>
</evidence>
<accession>A0A011PTJ7</accession>
<sequence>MPDTHPPQTDDERSTLLLVDDDEAFRRVLARALERRGFAVTVASSVPAALAKAQALAPECAVVDLKMPGESGLVLIEKLIELDPNTRVVMLTGYASIATAVEAIKLGAVHYLAKPCDADQVVAALNKGSDGDSAIAIAGSPLSVDRLEWEHIQRVLAEQNGNISATARALKMHRRTLQRKLGKHPTRE</sequence>
<dbReference type="PATRIC" id="fig|1454001.3.peg.15"/>
<keyword evidence="5" id="KW-1185">Reference proteome</keyword>
<proteinExistence type="predicted"/>
<dbReference type="InterPro" id="IPR002197">
    <property type="entry name" value="HTH_Fis"/>
</dbReference>
<dbReference type="InterPro" id="IPR011006">
    <property type="entry name" value="CheY-like_superfamily"/>
</dbReference>
<feature type="domain" description="Response regulatory" evidence="3">
    <location>
        <begin position="15"/>
        <end position="129"/>
    </location>
</feature>
<dbReference type="SUPFAM" id="SSF52172">
    <property type="entry name" value="CheY-like"/>
    <property type="match status" value="1"/>
</dbReference>
<dbReference type="GO" id="GO:0043565">
    <property type="term" value="F:sequence-specific DNA binding"/>
    <property type="evidence" value="ECO:0007669"/>
    <property type="project" value="InterPro"/>
</dbReference>
<dbReference type="Gene3D" id="3.40.50.2300">
    <property type="match status" value="1"/>
</dbReference>
<dbReference type="EMBL" id="JFAX01000001">
    <property type="protein sequence ID" value="EXI69689.1"/>
    <property type="molecule type" value="Genomic_DNA"/>
</dbReference>
<gene>
    <name evidence="4" type="primary">regA</name>
    <name evidence="4" type="ORF">AW08_00182</name>
</gene>
<reference evidence="4" key="1">
    <citation type="submission" date="2014-02" db="EMBL/GenBank/DDBJ databases">
        <title>Expanding our view of genomic diversity in Candidatus Accumulibacter clades.</title>
        <authorList>
            <person name="Skennerton C.T."/>
            <person name="Barr J.J."/>
            <person name="Slater F.R."/>
            <person name="Bond P.L."/>
            <person name="Tyson G.W."/>
        </authorList>
    </citation>
    <scope>NUCLEOTIDE SEQUENCE [LARGE SCALE GENOMIC DNA]</scope>
</reference>
<dbReference type="PANTHER" id="PTHR44591:SF3">
    <property type="entry name" value="RESPONSE REGULATORY DOMAIN-CONTAINING PROTEIN"/>
    <property type="match status" value="1"/>
</dbReference>
<dbReference type="FunFam" id="1.10.10.60:FF:000036">
    <property type="entry name" value="Two-component system response regulator"/>
    <property type="match status" value="1"/>
</dbReference>
<dbReference type="CDD" id="cd17563">
    <property type="entry name" value="REC_RegA-like"/>
    <property type="match status" value="1"/>
</dbReference>
<name>A0A011PTJ7_9PROT</name>
<dbReference type="PANTHER" id="PTHR44591">
    <property type="entry name" value="STRESS RESPONSE REGULATOR PROTEIN 1"/>
    <property type="match status" value="1"/>
</dbReference>
<organism evidence="4 5">
    <name type="scientific">Candidatus Accumulibacter adjunctus</name>
    <dbReference type="NCBI Taxonomy" id="1454001"/>
    <lineage>
        <taxon>Bacteria</taxon>
        <taxon>Pseudomonadati</taxon>
        <taxon>Pseudomonadota</taxon>
        <taxon>Betaproteobacteria</taxon>
        <taxon>Candidatus Accumulibacter</taxon>
    </lineage>
</organism>
<protein>
    <submittedName>
        <fullName evidence="4">Response regulator PrrA</fullName>
    </submittedName>
</protein>
<dbReference type="SMART" id="SM00448">
    <property type="entry name" value="REC"/>
    <property type="match status" value="1"/>
</dbReference>
<dbReference type="Pfam" id="PF02954">
    <property type="entry name" value="HTH_8"/>
    <property type="match status" value="1"/>
</dbReference>
<dbReference type="STRING" id="1454001.AW08_00182"/>
<dbReference type="Pfam" id="PF00072">
    <property type="entry name" value="Response_reg"/>
    <property type="match status" value="1"/>
</dbReference>
<comment type="caution">
    <text evidence="4">The sequence shown here is derived from an EMBL/GenBank/DDBJ whole genome shotgun (WGS) entry which is preliminary data.</text>
</comment>
<dbReference type="AlphaFoldDB" id="A0A011PTJ7"/>
<dbReference type="InterPro" id="IPR001789">
    <property type="entry name" value="Sig_transdc_resp-reg_receiver"/>
</dbReference>
<feature type="modified residue" description="4-aspartylphosphate" evidence="2">
    <location>
        <position position="64"/>
    </location>
</feature>
<evidence type="ECO:0000259" key="3">
    <source>
        <dbReference type="PROSITE" id="PS50110"/>
    </source>
</evidence>
<keyword evidence="1 2" id="KW-0597">Phosphoprotein</keyword>